<keyword evidence="2" id="KW-1133">Transmembrane helix</keyword>
<feature type="region of interest" description="Disordered" evidence="1">
    <location>
        <begin position="192"/>
        <end position="226"/>
    </location>
</feature>
<comment type="caution">
    <text evidence="4">The sequence shown here is derived from an EMBL/GenBank/DDBJ whole genome shotgun (WGS) entry which is preliminary data.</text>
</comment>
<feature type="compositionally biased region" description="Low complexity" evidence="1">
    <location>
        <begin position="192"/>
        <end position="201"/>
    </location>
</feature>
<dbReference type="InterPro" id="IPR055890">
    <property type="entry name" value="DUF7467"/>
</dbReference>
<evidence type="ECO:0000313" key="5">
    <source>
        <dbReference type="Proteomes" id="UP001153069"/>
    </source>
</evidence>
<feature type="compositionally biased region" description="Polar residues" evidence="1">
    <location>
        <begin position="1"/>
        <end position="15"/>
    </location>
</feature>
<evidence type="ECO:0000313" key="4">
    <source>
        <dbReference type="EMBL" id="CAB9523807.1"/>
    </source>
</evidence>
<keyword evidence="2" id="KW-0472">Membrane</keyword>
<feature type="compositionally biased region" description="Basic and acidic residues" evidence="1">
    <location>
        <begin position="94"/>
        <end position="116"/>
    </location>
</feature>
<dbReference type="Pfam" id="PF24269">
    <property type="entry name" value="DUF7467"/>
    <property type="match status" value="1"/>
</dbReference>
<reference evidence="4" key="1">
    <citation type="submission" date="2020-06" db="EMBL/GenBank/DDBJ databases">
        <authorList>
            <consortium name="Plant Systems Biology data submission"/>
        </authorList>
    </citation>
    <scope>NUCLEOTIDE SEQUENCE</scope>
    <source>
        <strain evidence="4">D6</strain>
    </source>
</reference>
<accession>A0A9N8EL63</accession>
<evidence type="ECO:0000256" key="1">
    <source>
        <dbReference type="SAM" id="MobiDB-lite"/>
    </source>
</evidence>
<feature type="region of interest" description="Disordered" evidence="1">
    <location>
        <begin position="348"/>
        <end position="373"/>
    </location>
</feature>
<dbReference type="AlphaFoldDB" id="A0A9N8EL63"/>
<feature type="transmembrane region" description="Helical" evidence="2">
    <location>
        <begin position="162"/>
        <end position="185"/>
    </location>
</feature>
<feature type="compositionally biased region" description="Low complexity" evidence="1">
    <location>
        <begin position="211"/>
        <end position="226"/>
    </location>
</feature>
<feature type="region of interest" description="Disordered" evidence="1">
    <location>
        <begin position="88"/>
        <end position="118"/>
    </location>
</feature>
<dbReference type="EMBL" id="CAICTM010001456">
    <property type="protein sequence ID" value="CAB9523807.1"/>
    <property type="molecule type" value="Genomic_DNA"/>
</dbReference>
<dbReference type="OrthoDB" id="48918at2759"/>
<name>A0A9N8EL63_9STRA</name>
<feature type="region of interest" description="Disordered" evidence="1">
    <location>
        <begin position="242"/>
        <end position="272"/>
    </location>
</feature>
<proteinExistence type="predicted"/>
<gene>
    <name evidence="4" type="ORF">SEMRO_1458_G274420.1</name>
</gene>
<sequence>MSTTGSTEIPSSDVETPQLEPPQLALVAPKDATEEQDRAIAHQLAQQRVEDAKRRSRQQSQTATIVANIQAVTGAKAAIIRQSRLPLSGNTARASRDVEPPREEDREAEQQQHEPHPALASDTIHAQVEPAALVPVASLVSYEQQYPDPRESNASTNSIAKYWLCFGVVSVFIVSIAAIVIALIISTNGSSDGNSNNGVISDPMSVGTQESSLPSATPSMSPALAPSAAPSAMPSFYPSAITSLSPSTRSPPNTPSLSPSTMPSSLPTTATLSISPTLTPLAAPSAMPSFYPSTIPSLSPSTRSPSNSPSLSPSTMPSSLPTTATLSISPTLTPLAAPSAMPSFYPSTIPSLSPSTRSPSNSPSLSPSTMPSSLPTTVGCGIIEDCPARDYGKAQECTARALEMTYYFHGGDCQNTCSIQTNQVNVVNGDNYFTCDDFNGGPPTQRRESAFIVVTDVDDDTIYHGDWVVVGNLFTLSDGGNRFPADQLIMIYSSNETSNMGNILQSMQYHSSCSQNLFLQDTFGAVQLVGLINEDQGKISCLD</sequence>
<evidence type="ECO:0000259" key="3">
    <source>
        <dbReference type="Pfam" id="PF24269"/>
    </source>
</evidence>
<dbReference type="Proteomes" id="UP001153069">
    <property type="component" value="Unassembled WGS sequence"/>
</dbReference>
<evidence type="ECO:0000256" key="2">
    <source>
        <dbReference type="SAM" id="Phobius"/>
    </source>
</evidence>
<feature type="region of interest" description="Disordered" evidence="1">
    <location>
        <begin position="294"/>
        <end position="326"/>
    </location>
</feature>
<feature type="domain" description="DUF7467" evidence="3">
    <location>
        <begin position="403"/>
        <end position="530"/>
    </location>
</feature>
<keyword evidence="5" id="KW-1185">Reference proteome</keyword>
<protein>
    <submittedName>
        <fullName evidence="4">Inherit from KOG: receptor</fullName>
    </submittedName>
</protein>
<organism evidence="4 5">
    <name type="scientific">Seminavis robusta</name>
    <dbReference type="NCBI Taxonomy" id="568900"/>
    <lineage>
        <taxon>Eukaryota</taxon>
        <taxon>Sar</taxon>
        <taxon>Stramenopiles</taxon>
        <taxon>Ochrophyta</taxon>
        <taxon>Bacillariophyta</taxon>
        <taxon>Bacillariophyceae</taxon>
        <taxon>Bacillariophycidae</taxon>
        <taxon>Naviculales</taxon>
        <taxon>Naviculaceae</taxon>
        <taxon>Seminavis</taxon>
    </lineage>
</organism>
<feature type="region of interest" description="Disordered" evidence="1">
    <location>
        <begin position="1"/>
        <end position="37"/>
    </location>
</feature>
<keyword evidence="2" id="KW-0812">Transmembrane</keyword>
<keyword evidence="4" id="KW-0675">Receptor</keyword>